<organism evidence="1 2">
    <name type="scientific">Microcystis aeruginosa PCC 7806SL</name>
    <dbReference type="NCBI Taxonomy" id="1903187"/>
    <lineage>
        <taxon>Bacteria</taxon>
        <taxon>Bacillati</taxon>
        <taxon>Cyanobacteriota</taxon>
        <taxon>Cyanophyceae</taxon>
        <taxon>Oscillatoriophycideae</taxon>
        <taxon>Chroococcales</taxon>
        <taxon>Microcystaceae</taxon>
        <taxon>Microcystis</taxon>
    </lineage>
</organism>
<dbReference type="Proteomes" id="UP000192439">
    <property type="component" value="Chromosome"/>
</dbReference>
<evidence type="ECO:0000313" key="2">
    <source>
        <dbReference type="Proteomes" id="UP000192439"/>
    </source>
</evidence>
<protein>
    <submittedName>
        <fullName evidence="1">Uncharacterized protein</fullName>
    </submittedName>
</protein>
<dbReference type="AlphaFoldDB" id="A0AB33C2R6"/>
<proteinExistence type="predicted"/>
<gene>
    <name evidence="1" type="ORF">BH695_2644</name>
</gene>
<reference evidence="1 2" key="1">
    <citation type="journal article" date="2018" name="Harmful Algae">
        <title>The highly heterogeneous methylated genomes and diverse restriction-modification systems of bloom-forming Microcystis.</title>
        <authorList>
            <person name="Zhao L."/>
            <person name="Song Y."/>
            <person name="Li L."/>
            <person name="Gan N."/>
            <person name="Brand J.J."/>
            <person name="Song L."/>
        </authorList>
    </citation>
    <scope>NUCLEOTIDE SEQUENCE [LARGE SCALE GENOMIC DNA]</scope>
    <source>
        <strain evidence="1 2">PCC 7806SL</strain>
    </source>
</reference>
<evidence type="ECO:0000313" key="1">
    <source>
        <dbReference type="EMBL" id="ARI81923.1"/>
    </source>
</evidence>
<keyword evidence="2" id="KW-1185">Reference proteome</keyword>
<dbReference type="EMBL" id="CP020771">
    <property type="protein sequence ID" value="ARI81923.1"/>
    <property type="molecule type" value="Genomic_DNA"/>
</dbReference>
<name>A0AB33C2R6_MICA7</name>
<accession>A0AB33C2R6</accession>
<sequence length="37" mass="4167">MLNPDEAQFTAGAIKLLKDPVFWRAIQVHPDLSMSIL</sequence>